<accession>A0A979FPM4</accession>
<keyword evidence="1" id="KW-0472">Membrane</keyword>
<dbReference type="KEGG" id="hazt:125178700"/>
<keyword evidence="2" id="KW-1185">Reference proteome</keyword>
<name>A0A979FPM4_HYAAZ</name>
<organism evidence="2 3">
    <name type="scientific">Hyalella azteca</name>
    <name type="common">Amphipod</name>
    <dbReference type="NCBI Taxonomy" id="294128"/>
    <lineage>
        <taxon>Eukaryota</taxon>
        <taxon>Metazoa</taxon>
        <taxon>Ecdysozoa</taxon>
        <taxon>Arthropoda</taxon>
        <taxon>Crustacea</taxon>
        <taxon>Multicrustacea</taxon>
        <taxon>Malacostraca</taxon>
        <taxon>Eumalacostraca</taxon>
        <taxon>Peracarida</taxon>
        <taxon>Amphipoda</taxon>
        <taxon>Senticaudata</taxon>
        <taxon>Talitrida</taxon>
        <taxon>Talitroidea</taxon>
        <taxon>Hyalellidae</taxon>
        <taxon>Hyalella</taxon>
    </lineage>
</organism>
<protein>
    <submittedName>
        <fullName evidence="3">Uncharacterized protein LOC125178700</fullName>
    </submittedName>
</protein>
<keyword evidence="1" id="KW-0812">Transmembrane</keyword>
<evidence type="ECO:0000313" key="3">
    <source>
        <dbReference type="RefSeq" id="XP_047739040.1"/>
    </source>
</evidence>
<feature type="transmembrane region" description="Helical" evidence="1">
    <location>
        <begin position="45"/>
        <end position="63"/>
    </location>
</feature>
<proteinExistence type="predicted"/>
<keyword evidence="1" id="KW-1133">Transmembrane helix</keyword>
<gene>
    <name evidence="3" type="primary">LOC125178700</name>
</gene>
<dbReference type="AlphaFoldDB" id="A0A979FPM4"/>
<dbReference type="RefSeq" id="XP_047739040.1">
    <property type="nucleotide sequence ID" value="XM_047883084.1"/>
</dbReference>
<sequence>MGYGTATIVALVTYISLAAFWEASVVTLAAWVISAVSGLPVVLRLASYGLAIFAITLIWSFLARGEARRKWSRQVLHAITVEEGRDLKENFQKMRSIMREQLEAFIGAAKNERDVIIEDEAAFASLLLNALNYYDQISRHRSQPAITNSTSLHE</sequence>
<evidence type="ECO:0000313" key="2">
    <source>
        <dbReference type="Proteomes" id="UP000694843"/>
    </source>
</evidence>
<dbReference type="GeneID" id="125178700"/>
<feature type="transmembrane region" description="Helical" evidence="1">
    <location>
        <begin position="7"/>
        <end position="33"/>
    </location>
</feature>
<dbReference type="Proteomes" id="UP000694843">
    <property type="component" value="Unplaced"/>
</dbReference>
<evidence type="ECO:0000256" key="1">
    <source>
        <dbReference type="SAM" id="Phobius"/>
    </source>
</evidence>
<reference evidence="3" key="1">
    <citation type="submission" date="2025-08" db="UniProtKB">
        <authorList>
            <consortium name="RefSeq"/>
        </authorList>
    </citation>
    <scope>IDENTIFICATION</scope>
    <source>
        <tissue evidence="3">Whole organism</tissue>
    </source>
</reference>